<feature type="region of interest" description="Disordered" evidence="9">
    <location>
        <begin position="287"/>
        <end position="316"/>
    </location>
</feature>
<dbReference type="PANTHER" id="PTHR47466">
    <property type="match status" value="1"/>
</dbReference>
<dbReference type="GO" id="GO:0046872">
    <property type="term" value="F:metal ion binding"/>
    <property type="evidence" value="ECO:0007669"/>
    <property type="project" value="UniProtKB-KW"/>
</dbReference>
<dbReference type="InterPro" id="IPR008754">
    <property type="entry name" value="Peptidase_M43"/>
</dbReference>
<dbReference type="Pfam" id="PF05572">
    <property type="entry name" value="Peptidase_M43"/>
    <property type="match status" value="1"/>
</dbReference>
<evidence type="ECO:0000256" key="6">
    <source>
        <dbReference type="ARBA" id="ARBA00022833"/>
    </source>
</evidence>
<keyword evidence="2" id="KW-0645">Protease</keyword>
<keyword evidence="12" id="KW-1185">Reference proteome</keyword>
<dbReference type="AlphaFoldDB" id="A0A9X3ETE8"/>
<organism evidence="11 12">
    <name type="scientific">Nannocystis pusilla</name>
    <dbReference type="NCBI Taxonomy" id="889268"/>
    <lineage>
        <taxon>Bacteria</taxon>
        <taxon>Pseudomonadati</taxon>
        <taxon>Myxococcota</taxon>
        <taxon>Polyangia</taxon>
        <taxon>Nannocystales</taxon>
        <taxon>Nannocystaceae</taxon>
        <taxon>Nannocystis</taxon>
    </lineage>
</organism>
<evidence type="ECO:0000256" key="2">
    <source>
        <dbReference type="ARBA" id="ARBA00022670"/>
    </source>
</evidence>
<comment type="caution">
    <text evidence="11">The sequence shown here is derived from an EMBL/GenBank/DDBJ whole genome shotgun (WGS) entry which is preliminary data.</text>
</comment>
<evidence type="ECO:0000259" key="10">
    <source>
        <dbReference type="Pfam" id="PF05572"/>
    </source>
</evidence>
<keyword evidence="6" id="KW-0862">Zinc</keyword>
<keyword evidence="7 11" id="KW-0482">Metalloprotease</keyword>
<evidence type="ECO:0000256" key="8">
    <source>
        <dbReference type="ARBA" id="ARBA00023157"/>
    </source>
</evidence>
<accession>A0A9X3ETE8</accession>
<keyword evidence="4" id="KW-0732">Signal</keyword>
<dbReference type="InterPro" id="IPR024079">
    <property type="entry name" value="MetalloPept_cat_dom_sf"/>
</dbReference>
<gene>
    <name evidence="11" type="ORF">OV079_30510</name>
</gene>
<dbReference type="GO" id="GO:0006508">
    <property type="term" value="P:proteolysis"/>
    <property type="evidence" value="ECO:0007669"/>
    <property type="project" value="UniProtKB-KW"/>
</dbReference>
<evidence type="ECO:0000256" key="7">
    <source>
        <dbReference type="ARBA" id="ARBA00023049"/>
    </source>
</evidence>
<evidence type="ECO:0000313" key="11">
    <source>
        <dbReference type="EMBL" id="MCY1009817.1"/>
    </source>
</evidence>
<dbReference type="RefSeq" id="WP_267772530.1">
    <property type="nucleotide sequence ID" value="NZ_JAPNKE010000002.1"/>
</dbReference>
<keyword evidence="3" id="KW-0479">Metal-binding</keyword>
<feature type="domain" description="Peptidase M43 pregnancy-associated plasma-A" evidence="10">
    <location>
        <begin position="213"/>
        <end position="300"/>
    </location>
</feature>
<dbReference type="EMBL" id="JAPNKE010000002">
    <property type="protein sequence ID" value="MCY1009817.1"/>
    <property type="molecule type" value="Genomic_DNA"/>
</dbReference>
<dbReference type="PROSITE" id="PS51257">
    <property type="entry name" value="PROKAR_LIPOPROTEIN"/>
    <property type="match status" value="1"/>
</dbReference>
<evidence type="ECO:0000256" key="5">
    <source>
        <dbReference type="ARBA" id="ARBA00022801"/>
    </source>
</evidence>
<proteinExistence type="inferred from homology"/>
<evidence type="ECO:0000256" key="4">
    <source>
        <dbReference type="ARBA" id="ARBA00022729"/>
    </source>
</evidence>
<evidence type="ECO:0000256" key="3">
    <source>
        <dbReference type="ARBA" id="ARBA00022723"/>
    </source>
</evidence>
<dbReference type="Gene3D" id="3.40.390.10">
    <property type="entry name" value="Collagenase (Catalytic Domain)"/>
    <property type="match status" value="1"/>
</dbReference>
<evidence type="ECO:0000256" key="1">
    <source>
        <dbReference type="ARBA" id="ARBA00008721"/>
    </source>
</evidence>
<feature type="compositionally biased region" description="Low complexity" evidence="9">
    <location>
        <begin position="293"/>
        <end position="305"/>
    </location>
</feature>
<evidence type="ECO:0000256" key="9">
    <source>
        <dbReference type="SAM" id="MobiDB-lite"/>
    </source>
</evidence>
<dbReference type="PANTHER" id="PTHR47466:SF1">
    <property type="entry name" value="METALLOPROTEASE MEP1 (AFU_ORTHOLOGUE AFUA_1G07730)-RELATED"/>
    <property type="match status" value="1"/>
</dbReference>
<keyword evidence="8" id="KW-1015">Disulfide bond</keyword>
<dbReference type="GO" id="GO:0008237">
    <property type="term" value="F:metallopeptidase activity"/>
    <property type="evidence" value="ECO:0007669"/>
    <property type="project" value="UniProtKB-KW"/>
</dbReference>
<dbReference type="Proteomes" id="UP001150924">
    <property type="component" value="Unassembled WGS sequence"/>
</dbReference>
<reference evidence="11" key="1">
    <citation type="submission" date="2022-11" db="EMBL/GenBank/DDBJ databases">
        <title>Minimal conservation of predation-associated metabolite biosynthetic gene clusters underscores biosynthetic potential of Myxococcota including descriptions for ten novel species: Archangium lansinium sp. nov., Myxococcus landrumus sp. nov., Nannocystis bai.</title>
        <authorList>
            <person name="Ahearne A."/>
            <person name="Stevens C."/>
            <person name="Phillips K."/>
        </authorList>
    </citation>
    <scope>NUCLEOTIDE SEQUENCE</scope>
    <source>
        <strain evidence="11">Na p29</strain>
    </source>
</reference>
<comment type="similarity">
    <text evidence="1">Belongs to the peptidase M43B family.</text>
</comment>
<evidence type="ECO:0000313" key="12">
    <source>
        <dbReference type="Proteomes" id="UP001150924"/>
    </source>
</evidence>
<sequence length="316" mass="33704">MKITGLWWVGVCAGAFACEASEVVELEEVSAVTDDARGLCEDETEACELEALDSAPGHDGSCGNHPTAAEVVALEAEFRERMAVAPPAAEVRAAIPVYVHVISDDSGVGDVTEVRIDQQIAVLNDAFAGTGFSFARAGVTRTRKTAWFNMAQDSAAESEAKSALRVGGAKTLNIYVVNALNLLGWATFPWWYGLDPDDDGIVVDHATLPGGAAAGFNSGKTAVHEVGHWLGLYHTFQNGCSTFNDFVADTPAESTPASGCPATRDTCKASGVDPIHNYMDYTNDSCRDRFTPGQRSRMSGQSRSSAEPRRRCRHPA</sequence>
<name>A0A9X3ETE8_9BACT</name>
<dbReference type="CDD" id="cd04275">
    <property type="entry name" value="ZnMc_pappalysin_like"/>
    <property type="match status" value="1"/>
</dbReference>
<dbReference type="SUPFAM" id="SSF55486">
    <property type="entry name" value="Metalloproteases ('zincins'), catalytic domain"/>
    <property type="match status" value="1"/>
</dbReference>
<keyword evidence="5" id="KW-0378">Hydrolase</keyword>
<protein>
    <submittedName>
        <fullName evidence="11">Zinc metalloprotease</fullName>
    </submittedName>
</protein>